<dbReference type="Gene3D" id="3.40.50.720">
    <property type="entry name" value="NAD(P)-binding Rossmann-like Domain"/>
    <property type="match status" value="1"/>
</dbReference>
<dbReference type="CDD" id="cd05233">
    <property type="entry name" value="SDR_c"/>
    <property type="match status" value="1"/>
</dbReference>
<keyword evidence="2" id="KW-0560">Oxidoreductase</keyword>
<dbReference type="InterPro" id="IPR036291">
    <property type="entry name" value="NAD(P)-bd_dom_sf"/>
</dbReference>
<dbReference type="InterPro" id="IPR002347">
    <property type="entry name" value="SDR_fam"/>
</dbReference>
<dbReference type="Pfam" id="PF13561">
    <property type="entry name" value="adh_short_C2"/>
    <property type="match status" value="1"/>
</dbReference>
<dbReference type="Proteomes" id="UP000663499">
    <property type="component" value="Chromosome"/>
</dbReference>
<name>A0A974XG56_9FIRM</name>
<dbReference type="SUPFAM" id="SSF51735">
    <property type="entry name" value="NAD(P)-binding Rossmann-fold domains"/>
    <property type="match status" value="1"/>
</dbReference>
<dbReference type="EMBL" id="CP071444">
    <property type="protein sequence ID" value="QSX09146.1"/>
    <property type="molecule type" value="Genomic_DNA"/>
</dbReference>
<sequence>MGKLKDQVALVFGATSGIGKATVDLFVQEGAIVYFCGRRLERGAAIEKEWQEKGGSAFFIPCDGTVDEQVKELVATVIAKEGKIDVLVNNVGVSLPGPLLEMDLEKNFDVTMDVNVKSYLRVLKEVIPVMVQQKCGVIVNTSSVGGITPMPSHLAYTMSKAAIIRLTKSLALEYAGDGIRVNAIVPGLTDTEINEGNEDFIKEIVKTIPLGRIASSEEIARGILFLACDDSSFITGTELIVDGGESL</sequence>
<dbReference type="GO" id="GO:0008206">
    <property type="term" value="P:bile acid metabolic process"/>
    <property type="evidence" value="ECO:0007669"/>
    <property type="project" value="UniProtKB-ARBA"/>
</dbReference>
<dbReference type="NCBIfam" id="NF005559">
    <property type="entry name" value="PRK07231.1"/>
    <property type="match status" value="1"/>
</dbReference>
<dbReference type="PANTHER" id="PTHR43975">
    <property type="entry name" value="ZGC:101858"/>
    <property type="match status" value="1"/>
</dbReference>
<evidence type="ECO:0000256" key="1">
    <source>
        <dbReference type="ARBA" id="ARBA00006484"/>
    </source>
</evidence>
<dbReference type="RefSeq" id="WP_207300485.1">
    <property type="nucleotide sequence ID" value="NZ_CP071444.1"/>
</dbReference>
<dbReference type="PRINTS" id="PR00080">
    <property type="entry name" value="SDRFAMILY"/>
</dbReference>
<reference evidence="3" key="1">
    <citation type="submission" date="2021-03" db="EMBL/GenBank/DDBJ databases">
        <title>Alkalibacter marinus sp. nov., isolated from tidal flat sediment.</title>
        <authorList>
            <person name="Namirimu T."/>
            <person name="Yang J.-A."/>
            <person name="Yang S.-H."/>
            <person name="Kim Y.-J."/>
            <person name="Kwon K.K."/>
        </authorList>
    </citation>
    <scope>NUCLEOTIDE SEQUENCE</scope>
    <source>
        <strain evidence="3">ES005</strain>
    </source>
</reference>
<evidence type="ECO:0000313" key="4">
    <source>
        <dbReference type="Proteomes" id="UP000663499"/>
    </source>
</evidence>
<dbReference type="FunFam" id="3.40.50.720:FF:000084">
    <property type="entry name" value="Short-chain dehydrogenase reductase"/>
    <property type="match status" value="1"/>
</dbReference>
<dbReference type="PRINTS" id="PR00081">
    <property type="entry name" value="GDHRDH"/>
</dbReference>
<dbReference type="GO" id="GO:0016491">
    <property type="term" value="F:oxidoreductase activity"/>
    <property type="evidence" value="ECO:0007669"/>
    <property type="project" value="UniProtKB-KW"/>
</dbReference>
<evidence type="ECO:0000313" key="3">
    <source>
        <dbReference type="EMBL" id="QSX09146.1"/>
    </source>
</evidence>
<proteinExistence type="inferred from homology"/>
<organism evidence="3 4">
    <name type="scientific">Alkalibacter rhizosphaerae</name>
    <dbReference type="NCBI Taxonomy" id="2815577"/>
    <lineage>
        <taxon>Bacteria</taxon>
        <taxon>Bacillati</taxon>
        <taxon>Bacillota</taxon>
        <taxon>Clostridia</taxon>
        <taxon>Eubacteriales</taxon>
        <taxon>Eubacteriaceae</taxon>
        <taxon>Alkalibacter</taxon>
    </lineage>
</organism>
<dbReference type="AlphaFoldDB" id="A0A974XG56"/>
<dbReference type="KEGG" id="alka:J0B03_03495"/>
<keyword evidence="4" id="KW-1185">Reference proteome</keyword>
<gene>
    <name evidence="3" type="ORF">J0B03_03495</name>
</gene>
<protein>
    <submittedName>
        <fullName evidence="3">SDR family oxidoreductase</fullName>
    </submittedName>
</protein>
<dbReference type="InterPro" id="IPR020904">
    <property type="entry name" value="Sc_DH/Rdtase_CS"/>
</dbReference>
<dbReference type="PROSITE" id="PS00061">
    <property type="entry name" value="ADH_SHORT"/>
    <property type="match status" value="1"/>
</dbReference>
<comment type="similarity">
    <text evidence="1">Belongs to the short-chain dehydrogenases/reductases (SDR) family.</text>
</comment>
<accession>A0A974XG56</accession>
<evidence type="ECO:0000256" key="2">
    <source>
        <dbReference type="ARBA" id="ARBA00023002"/>
    </source>
</evidence>
<dbReference type="PANTHER" id="PTHR43975:SF2">
    <property type="entry name" value="EG:BACR7A4.14 PROTEIN-RELATED"/>
    <property type="match status" value="1"/>
</dbReference>